<feature type="transmembrane region" description="Helical" evidence="7">
    <location>
        <begin position="208"/>
        <end position="228"/>
    </location>
</feature>
<dbReference type="PANTHER" id="PTHR42775">
    <property type="entry name" value="PERMEASE RV2963-RELATED"/>
    <property type="match status" value="1"/>
</dbReference>
<evidence type="ECO:0000256" key="5">
    <source>
        <dbReference type="ARBA" id="ARBA00022989"/>
    </source>
</evidence>
<dbReference type="GO" id="GO:0005886">
    <property type="term" value="C:plasma membrane"/>
    <property type="evidence" value="ECO:0007669"/>
    <property type="project" value="UniProtKB-SubCell"/>
</dbReference>
<proteinExistence type="inferred from homology"/>
<evidence type="ECO:0000256" key="6">
    <source>
        <dbReference type="ARBA" id="ARBA00023136"/>
    </source>
</evidence>
<gene>
    <name evidence="8" type="ORF">US52_C0052G0007</name>
</gene>
<keyword evidence="4 7" id="KW-0812">Transmembrane</keyword>
<evidence type="ECO:0000313" key="9">
    <source>
        <dbReference type="Proteomes" id="UP000034852"/>
    </source>
</evidence>
<feature type="transmembrane region" description="Helical" evidence="7">
    <location>
        <begin position="79"/>
        <end position="103"/>
    </location>
</feature>
<comment type="similarity">
    <text evidence="2">Belongs to the UPF0718 family.</text>
</comment>
<evidence type="ECO:0000256" key="7">
    <source>
        <dbReference type="SAM" id="Phobius"/>
    </source>
</evidence>
<evidence type="ECO:0000256" key="1">
    <source>
        <dbReference type="ARBA" id="ARBA00004651"/>
    </source>
</evidence>
<dbReference type="Proteomes" id="UP000034852">
    <property type="component" value="Unassembled WGS sequence"/>
</dbReference>
<keyword evidence="6 7" id="KW-0472">Membrane</keyword>
<protein>
    <recommendedName>
        <fullName evidence="10">Permease</fullName>
    </recommendedName>
</protein>
<dbReference type="InterPro" id="IPR053166">
    <property type="entry name" value="UPF0718_permease"/>
</dbReference>
<name>A0A0G0H7Y8_9BACT</name>
<dbReference type="InterPro" id="IPR005524">
    <property type="entry name" value="DUF318"/>
</dbReference>
<sequence length="327" mass="36441">MDIFRPIQILADFISFDLLNLERGSYFGSALNFFIYDIIKIGLLLIVINYIMAVTRYYLPIEKLKNILTSRKWYGFDYLLAASLGVVTPFCSCSSIPLFIGFLRAGVPIGVTFTFLIASPLINESSLVLFPALFGVKTTIIYNLIGIVVSILGGMLIQKLHLEKYVNQDLLKFKSRADVEMENGGDKIPLKKLLKYFWKDGFKITKSIFPYVILGVGIGALIHGFVPAELIEKYLSIKEWWVVPVATLLGVPLYANSVSVIPIIEALVGKGIPLGTALAFMTATVTLSIPEALILKKAMRWQLLAVFFGITTFGIMLIGFIFNFLQI</sequence>
<accession>A0A0G0H7Y8</accession>
<evidence type="ECO:0000256" key="4">
    <source>
        <dbReference type="ARBA" id="ARBA00022692"/>
    </source>
</evidence>
<comment type="caution">
    <text evidence="8">The sequence shown here is derived from an EMBL/GenBank/DDBJ whole genome shotgun (WGS) entry which is preliminary data.</text>
</comment>
<keyword evidence="3" id="KW-1003">Cell membrane</keyword>
<feature type="transmembrane region" description="Helical" evidence="7">
    <location>
        <begin position="301"/>
        <end position="325"/>
    </location>
</feature>
<evidence type="ECO:0000313" key="8">
    <source>
        <dbReference type="EMBL" id="KKQ34625.1"/>
    </source>
</evidence>
<evidence type="ECO:0000256" key="3">
    <source>
        <dbReference type="ARBA" id="ARBA00022475"/>
    </source>
</evidence>
<dbReference type="PANTHER" id="PTHR42775:SF2">
    <property type="entry name" value="PERMEASE"/>
    <property type="match status" value="1"/>
</dbReference>
<feature type="transmembrane region" description="Helical" evidence="7">
    <location>
        <begin position="270"/>
        <end position="289"/>
    </location>
</feature>
<organism evidence="8 9">
    <name type="scientific">candidate division WS6 bacterium GW2011_GWA2_37_6</name>
    <dbReference type="NCBI Taxonomy" id="1619087"/>
    <lineage>
        <taxon>Bacteria</taxon>
        <taxon>Candidatus Dojkabacteria</taxon>
    </lineage>
</organism>
<feature type="transmembrane region" description="Helical" evidence="7">
    <location>
        <begin position="109"/>
        <end position="133"/>
    </location>
</feature>
<dbReference type="Pfam" id="PF03773">
    <property type="entry name" value="ArsP_1"/>
    <property type="match status" value="1"/>
</dbReference>
<feature type="transmembrane region" description="Helical" evidence="7">
    <location>
        <begin position="33"/>
        <end position="59"/>
    </location>
</feature>
<feature type="transmembrane region" description="Helical" evidence="7">
    <location>
        <begin position="240"/>
        <end position="264"/>
    </location>
</feature>
<comment type="subcellular location">
    <subcellularLocation>
        <location evidence="1">Cell membrane</location>
        <topology evidence="1">Multi-pass membrane protein</topology>
    </subcellularLocation>
</comment>
<evidence type="ECO:0000256" key="2">
    <source>
        <dbReference type="ARBA" id="ARBA00006386"/>
    </source>
</evidence>
<dbReference type="AlphaFoldDB" id="A0A0G0H7Y8"/>
<keyword evidence="5 7" id="KW-1133">Transmembrane helix</keyword>
<reference evidence="8 9" key="1">
    <citation type="journal article" date="2015" name="Nature">
        <title>rRNA introns, odd ribosomes, and small enigmatic genomes across a large radiation of phyla.</title>
        <authorList>
            <person name="Brown C.T."/>
            <person name="Hug L.A."/>
            <person name="Thomas B.C."/>
            <person name="Sharon I."/>
            <person name="Castelle C.J."/>
            <person name="Singh A."/>
            <person name="Wilkins M.J."/>
            <person name="Williams K.H."/>
            <person name="Banfield J.F."/>
        </authorList>
    </citation>
    <scope>NUCLEOTIDE SEQUENCE [LARGE SCALE GENOMIC DNA]</scope>
</reference>
<evidence type="ECO:0008006" key="10">
    <source>
        <dbReference type="Google" id="ProtNLM"/>
    </source>
</evidence>
<feature type="transmembrane region" description="Helical" evidence="7">
    <location>
        <begin position="140"/>
        <end position="157"/>
    </location>
</feature>
<dbReference type="EMBL" id="LBTH01000052">
    <property type="protein sequence ID" value="KKQ34625.1"/>
    <property type="molecule type" value="Genomic_DNA"/>
</dbReference>